<dbReference type="InterPro" id="IPR046349">
    <property type="entry name" value="C1-like_sf"/>
</dbReference>
<evidence type="ECO:0000313" key="6">
    <source>
        <dbReference type="EMBL" id="CAH0393753.1"/>
    </source>
</evidence>
<keyword evidence="1" id="KW-0479">Metal-binding</keyword>
<accession>A0A9P0AKE4</accession>
<evidence type="ECO:0000256" key="1">
    <source>
        <dbReference type="ARBA" id="ARBA00022723"/>
    </source>
</evidence>
<proteinExistence type="predicted"/>
<evidence type="ECO:0008006" key="8">
    <source>
        <dbReference type="Google" id="ProtNLM"/>
    </source>
</evidence>
<dbReference type="InterPro" id="IPR036305">
    <property type="entry name" value="RGS_sf"/>
</dbReference>
<dbReference type="GO" id="GO:0001664">
    <property type="term" value="F:G protein-coupled receptor binding"/>
    <property type="evidence" value="ECO:0007669"/>
    <property type="project" value="TreeGrafter"/>
</dbReference>
<evidence type="ECO:0000259" key="5">
    <source>
        <dbReference type="PROSITE" id="PS50132"/>
    </source>
</evidence>
<dbReference type="Gene3D" id="3.30.60.20">
    <property type="match status" value="1"/>
</dbReference>
<dbReference type="CDD" id="cd20832">
    <property type="entry name" value="C1_ARHGEF-like"/>
    <property type="match status" value="1"/>
</dbReference>
<dbReference type="PROSITE" id="PS50132">
    <property type="entry name" value="RGS"/>
    <property type="match status" value="1"/>
</dbReference>
<evidence type="ECO:0000259" key="4">
    <source>
        <dbReference type="PROSITE" id="PS50081"/>
    </source>
</evidence>
<dbReference type="Pfam" id="PF09128">
    <property type="entry name" value="RGS-like"/>
    <property type="match status" value="1"/>
</dbReference>
<feature type="region of interest" description="Disordered" evidence="3">
    <location>
        <begin position="62"/>
        <end position="139"/>
    </location>
</feature>
<dbReference type="Gene3D" id="1.10.167.10">
    <property type="entry name" value="Regulator of G-protein Signalling 4, domain 2"/>
    <property type="match status" value="1"/>
</dbReference>
<dbReference type="InterPro" id="IPR044926">
    <property type="entry name" value="RGS_subdomain_2"/>
</dbReference>
<reference evidence="6" key="1">
    <citation type="submission" date="2021-12" db="EMBL/GenBank/DDBJ databases">
        <authorList>
            <person name="King R."/>
        </authorList>
    </citation>
    <scope>NUCLEOTIDE SEQUENCE</scope>
</reference>
<keyword evidence="2" id="KW-0862">Zinc</keyword>
<evidence type="ECO:0000256" key="3">
    <source>
        <dbReference type="SAM" id="MobiDB-lite"/>
    </source>
</evidence>
<dbReference type="PROSITE" id="PS50081">
    <property type="entry name" value="ZF_DAG_PE_2"/>
    <property type="match status" value="1"/>
</dbReference>
<dbReference type="PRINTS" id="PR00008">
    <property type="entry name" value="DAGPEDOMAIN"/>
</dbReference>
<dbReference type="PROSITE" id="PS00479">
    <property type="entry name" value="ZF_DAG_PE_1"/>
    <property type="match status" value="1"/>
</dbReference>
<dbReference type="InterPro" id="IPR015212">
    <property type="entry name" value="RGS-like_dom"/>
</dbReference>
<dbReference type="InterPro" id="IPR020454">
    <property type="entry name" value="DAG/PE-bd"/>
</dbReference>
<dbReference type="InterPro" id="IPR002219">
    <property type="entry name" value="PKC_DAG/PE"/>
</dbReference>
<dbReference type="GO" id="GO:0007186">
    <property type="term" value="P:G protein-coupled receptor signaling pathway"/>
    <property type="evidence" value="ECO:0007669"/>
    <property type="project" value="TreeGrafter"/>
</dbReference>
<dbReference type="InterPro" id="IPR016137">
    <property type="entry name" value="RGS"/>
</dbReference>
<dbReference type="SUPFAM" id="SSF57889">
    <property type="entry name" value="Cysteine-rich domain"/>
    <property type="match status" value="1"/>
</dbReference>
<sequence>MISFSGALPETLVSNATNPLVQTHHRTKSSPDQISNLLGNLSLSEASKRLIASESISDLSLGTKRAKSGVVCDVDSPRITPPGTPPPPYPIPVTALPESTADPVSPLQQDDPDSSRGEPPPTDSGQLEASPVKTNHGAFVTQQPIISMEDDEMSDQEMNQLEDHGPFKSLSKLWEHNAHLAVFMNYVISNSDPSSLLFYLVTDLYKEGNAKEMKKWAYEIHSSFLVPGAPLRLNNVDENVAREIDEVLLNESDREEILRKIFWKARVKAKEELNEQLADFQQTRTAGLGTLFGPTDAQLDETIHDKNKEQKIIEQILIPKMEPFIEDMEREVVDDRRFTMAAALGTIMGKVFGVRGQHFSSLLDRCPTFVSKEKSLKARLIGRSRKVTVRGHNFVAHQYYTVTYCNHCQLIIWGIGPQGYQCTNCNLNIHRPCVKTLEENCPGPLERKKEKGNDRISKLMEKIRPERETRRKPSSLIIAQLCSVDSLFLDVHS</sequence>
<feature type="domain" description="RGS" evidence="5">
    <location>
        <begin position="169"/>
        <end position="262"/>
    </location>
</feature>
<evidence type="ECO:0000313" key="7">
    <source>
        <dbReference type="Proteomes" id="UP001152759"/>
    </source>
</evidence>
<protein>
    <recommendedName>
        <fullName evidence="8">Phorbol-ester/DAG-type domain-containing protein</fullName>
    </recommendedName>
</protein>
<evidence type="ECO:0000256" key="2">
    <source>
        <dbReference type="ARBA" id="ARBA00022833"/>
    </source>
</evidence>
<feature type="compositionally biased region" description="Pro residues" evidence="3">
    <location>
        <begin position="79"/>
        <end position="91"/>
    </location>
</feature>
<dbReference type="SUPFAM" id="SSF48097">
    <property type="entry name" value="Regulator of G-protein signaling, RGS"/>
    <property type="match status" value="1"/>
</dbReference>
<dbReference type="AlphaFoldDB" id="A0A9P0AKE4"/>
<gene>
    <name evidence="6" type="ORF">BEMITA_LOCUS12116</name>
</gene>
<dbReference type="GO" id="GO:0046872">
    <property type="term" value="F:metal ion binding"/>
    <property type="evidence" value="ECO:0007669"/>
    <property type="project" value="UniProtKB-KW"/>
</dbReference>
<feature type="domain" description="Phorbol-ester/DAG-type" evidence="4">
    <location>
        <begin position="391"/>
        <end position="441"/>
    </location>
</feature>
<dbReference type="GO" id="GO:0005085">
    <property type="term" value="F:guanyl-nucleotide exchange factor activity"/>
    <property type="evidence" value="ECO:0007669"/>
    <property type="project" value="InterPro"/>
</dbReference>
<dbReference type="Proteomes" id="UP001152759">
    <property type="component" value="Chromosome 7"/>
</dbReference>
<dbReference type="SMART" id="SM00109">
    <property type="entry name" value="C1"/>
    <property type="match status" value="1"/>
</dbReference>
<name>A0A9P0AKE4_BEMTA</name>
<dbReference type="GO" id="GO:0005737">
    <property type="term" value="C:cytoplasm"/>
    <property type="evidence" value="ECO:0007669"/>
    <property type="project" value="InterPro"/>
</dbReference>
<dbReference type="Pfam" id="PF00130">
    <property type="entry name" value="C1_1"/>
    <property type="match status" value="1"/>
</dbReference>
<dbReference type="EMBL" id="OU963868">
    <property type="protein sequence ID" value="CAH0393753.1"/>
    <property type="molecule type" value="Genomic_DNA"/>
</dbReference>
<dbReference type="CDD" id="cd08756">
    <property type="entry name" value="RGS_GEF_like"/>
    <property type="match status" value="1"/>
</dbReference>
<dbReference type="PANTHER" id="PTHR45872">
    <property type="entry name" value="RHO GUANINE NUCLEOTIDE EXCHANGE FACTOR 2, ISOFORM D"/>
    <property type="match status" value="1"/>
</dbReference>
<keyword evidence="7" id="KW-1185">Reference proteome</keyword>
<organism evidence="6 7">
    <name type="scientific">Bemisia tabaci</name>
    <name type="common">Sweetpotato whitefly</name>
    <name type="synonym">Aleurodes tabaci</name>
    <dbReference type="NCBI Taxonomy" id="7038"/>
    <lineage>
        <taxon>Eukaryota</taxon>
        <taxon>Metazoa</taxon>
        <taxon>Ecdysozoa</taxon>
        <taxon>Arthropoda</taxon>
        <taxon>Hexapoda</taxon>
        <taxon>Insecta</taxon>
        <taxon>Pterygota</taxon>
        <taxon>Neoptera</taxon>
        <taxon>Paraneoptera</taxon>
        <taxon>Hemiptera</taxon>
        <taxon>Sternorrhyncha</taxon>
        <taxon>Aleyrodoidea</taxon>
        <taxon>Aleyrodidae</taxon>
        <taxon>Aleyrodinae</taxon>
        <taxon>Bemisia</taxon>
    </lineage>
</organism>
<dbReference type="PANTHER" id="PTHR45872:SF2">
    <property type="entry name" value="RHO GUANINE NUCLEOTIDE EXCHANGE FACTOR 2, ISOFORM D"/>
    <property type="match status" value="1"/>
</dbReference>